<dbReference type="Pfam" id="PF01541">
    <property type="entry name" value="GIY-YIG"/>
    <property type="match status" value="1"/>
</dbReference>
<name>A0A268EH49_9BACL</name>
<dbReference type="EMBL" id="NPBY01000079">
    <property type="protein sequence ID" value="PAD72394.1"/>
    <property type="molecule type" value="Genomic_DNA"/>
</dbReference>
<protein>
    <recommendedName>
        <fullName evidence="1">GIY-YIG domain-containing protein</fullName>
    </recommendedName>
</protein>
<evidence type="ECO:0000259" key="1">
    <source>
        <dbReference type="PROSITE" id="PS50164"/>
    </source>
</evidence>
<organism evidence="2 3">
    <name type="scientific">Paenibacillus campinasensis</name>
    <dbReference type="NCBI Taxonomy" id="66347"/>
    <lineage>
        <taxon>Bacteria</taxon>
        <taxon>Bacillati</taxon>
        <taxon>Bacillota</taxon>
        <taxon>Bacilli</taxon>
        <taxon>Bacillales</taxon>
        <taxon>Paenibacillaceae</taxon>
        <taxon>Paenibacillus</taxon>
    </lineage>
</organism>
<feature type="domain" description="GIY-YIG" evidence="1">
    <location>
        <begin position="23"/>
        <end position="96"/>
    </location>
</feature>
<dbReference type="AlphaFoldDB" id="A0A268EH49"/>
<dbReference type="InterPro" id="IPR035901">
    <property type="entry name" value="GIY-YIG_endonuc_sf"/>
</dbReference>
<proteinExistence type="predicted"/>
<dbReference type="Proteomes" id="UP000215596">
    <property type="component" value="Unassembled WGS sequence"/>
</dbReference>
<reference evidence="2 3" key="1">
    <citation type="submission" date="2017-07" db="EMBL/GenBank/DDBJ databases">
        <title>Isolation and whole genome analysis of endospore-forming bacteria from heroin.</title>
        <authorList>
            <person name="Kalinowski J."/>
            <person name="Ahrens B."/>
            <person name="Al-Dilaimi A."/>
            <person name="Winkler A."/>
            <person name="Wibberg D."/>
            <person name="Schleenbecker U."/>
            <person name="Ruckert C."/>
            <person name="Wolfel R."/>
            <person name="Grass G."/>
        </authorList>
    </citation>
    <scope>NUCLEOTIDE SEQUENCE [LARGE SCALE GENOMIC DNA]</scope>
    <source>
        <strain evidence="2 3">7537-G1</strain>
    </source>
</reference>
<dbReference type="PROSITE" id="PS50164">
    <property type="entry name" value="GIY_YIG"/>
    <property type="match status" value="1"/>
</dbReference>
<dbReference type="Gene3D" id="3.40.1440.10">
    <property type="entry name" value="GIY-YIG endonuclease"/>
    <property type="match status" value="1"/>
</dbReference>
<evidence type="ECO:0000313" key="3">
    <source>
        <dbReference type="Proteomes" id="UP000215596"/>
    </source>
</evidence>
<gene>
    <name evidence="2" type="ORF">CHH67_22395</name>
</gene>
<comment type="caution">
    <text evidence="2">The sequence shown here is derived from an EMBL/GenBank/DDBJ whole genome shotgun (WGS) entry which is preliminary data.</text>
</comment>
<evidence type="ECO:0000313" key="2">
    <source>
        <dbReference type="EMBL" id="PAD72394.1"/>
    </source>
</evidence>
<dbReference type="SUPFAM" id="SSF82771">
    <property type="entry name" value="GIY-YIG endonuclease"/>
    <property type="match status" value="1"/>
</dbReference>
<accession>A0A268EH49</accession>
<dbReference type="InterPro" id="IPR000305">
    <property type="entry name" value="GIY-YIG_endonuc"/>
</dbReference>
<dbReference type="RefSeq" id="WP_095267593.1">
    <property type="nucleotide sequence ID" value="NZ_NPBY01000079.1"/>
</dbReference>
<sequence length="208" mass="23544">MGLPGVPENSLHYTVDELDNVPNVSGLYVILTQEDDVLYVGRATKLQSRLKQHLVYTGRQRFAVAAYKVIVIKMPIKDYISQEYLLIDSLKPIFNEASTDYQSFYSRIHSESFKESDITDLIQEWRMIHPSKPSDHQPNGSRTSKARKGVNDLNKLAAVEVMEILTPSQRKVVALKQAIKCVQGLLSEEESSLIVRELDTLIIEVPTV</sequence>